<accession>A0A9W8H549</accession>
<organism evidence="2 3">
    <name type="scientific">Coemansia javaensis</name>
    <dbReference type="NCBI Taxonomy" id="2761396"/>
    <lineage>
        <taxon>Eukaryota</taxon>
        <taxon>Fungi</taxon>
        <taxon>Fungi incertae sedis</taxon>
        <taxon>Zoopagomycota</taxon>
        <taxon>Kickxellomycotina</taxon>
        <taxon>Kickxellomycetes</taxon>
        <taxon>Kickxellales</taxon>
        <taxon>Kickxellaceae</taxon>
        <taxon>Coemansia</taxon>
    </lineage>
</organism>
<feature type="region of interest" description="Disordered" evidence="1">
    <location>
        <begin position="129"/>
        <end position="172"/>
    </location>
</feature>
<protein>
    <submittedName>
        <fullName evidence="2">Uncharacterized protein</fullName>
    </submittedName>
</protein>
<evidence type="ECO:0000313" key="2">
    <source>
        <dbReference type="EMBL" id="KAJ2776118.1"/>
    </source>
</evidence>
<feature type="compositionally biased region" description="Low complexity" evidence="1">
    <location>
        <begin position="130"/>
        <end position="148"/>
    </location>
</feature>
<evidence type="ECO:0000313" key="3">
    <source>
        <dbReference type="Proteomes" id="UP001140217"/>
    </source>
</evidence>
<dbReference type="Proteomes" id="UP001140217">
    <property type="component" value="Unassembled WGS sequence"/>
</dbReference>
<gene>
    <name evidence="2" type="ORF">H4R18_005836</name>
</gene>
<dbReference type="OrthoDB" id="5527746at2759"/>
<dbReference type="AlphaFoldDB" id="A0A9W8H549"/>
<dbReference type="EMBL" id="JANBUL010000392">
    <property type="protein sequence ID" value="KAJ2776118.1"/>
    <property type="molecule type" value="Genomic_DNA"/>
</dbReference>
<comment type="caution">
    <text evidence="2">The sequence shown here is derived from an EMBL/GenBank/DDBJ whole genome shotgun (WGS) entry which is preliminary data.</text>
</comment>
<name>A0A9W8H549_9FUNG</name>
<keyword evidence="3" id="KW-1185">Reference proteome</keyword>
<reference evidence="2" key="1">
    <citation type="submission" date="2022-07" db="EMBL/GenBank/DDBJ databases">
        <title>Phylogenomic reconstructions and comparative analyses of Kickxellomycotina fungi.</title>
        <authorList>
            <person name="Reynolds N.K."/>
            <person name="Stajich J.E."/>
            <person name="Barry K."/>
            <person name="Grigoriev I.V."/>
            <person name="Crous P."/>
            <person name="Smith M.E."/>
        </authorList>
    </citation>
    <scope>NUCLEOTIDE SEQUENCE</scope>
    <source>
        <strain evidence="2">NBRC 105414</strain>
    </source>
</reference>
<proteinExistence type="predicted"/>
<evidence type="ECO:0000256" key="1">
    <source>
        <dbReference type="SAM" id="MobiDB-lite"/>
    </source>
</evidence>
<sequence length="194" mass="20803">MYAAQHHPLGSGPRAHIGAVGACSRESSLGLRILDSIVRAVVREDPPLYSRGAWSIISDVPYPAPPPYAGSRCHPPSYEEALEIGVVASPLRAQQLRTRRTTMAQQQQMGRTASAPQLGALPESAGRLRAASLGSSSPACSSPLLPVVPEDDDDTLPEYEIHSPPSSGVVGQWRLGEPAFEKPPMDSKGYRYPR</sequence>